<dbReference type="Gene3D" id="3.40.640.10">
    <property type="entry name" value="Type I PLP-dependent aspartate aminotransferase-like (Major domain)"/>
    <property type="match status" value="1"/>
</dbReference>
<comment type="pathway">
    <text evidence="4 6">Amino-acid degradation; L-kynurenine degradation; L-alanine and anthranilate from L-kynurenine: step 1/1.</text>
</comment>
<sequence length="423" mass="45454">MSPATDRAAAEALDAADPLGEFRDRFVEPEPGLIYLDGNSLGRLPRATVDRLRRVVEQEWAGGLVRSWHDWIDLPTRVGDLIGEHLVGARPGEVVVSDSTTVNLYKLAHAACAARPGRDVIVTDDDNFPTDRYTLAGLAQARGMTVRVVASDPVTGPDPADLLAALDDRVAVLSLSHVAYRSGALLDLPTITAAAHGVGALMLWDLCHSAGSVPVGLADAGVDLAVGCGYKYLNGGPGAPAFLYVRSDLQPTLRQPIWGWFGQRDQFAMGERYDPEPDVRRFLTGTPAVVGVAALEEGVRVLAEAGLERLRAKGMAMTELARALAEEWLLPLGFELASPVDPAARGSHLTLRHPEAFAISRALIAEADVIGDFRTPDCLRLGPAPISTRFTEVWDALDRLRSLVAAGRHRIHAETSPADRRVT</sequence>
<dbReference type="PIRSF" id="PIRSF038800">
    <property type="entry name" value="KYNU"/>
    <property type="match status" value="1"/>
</dbReference>
<feature type="binding site" evidence="4">
    <location>
        <begin position="128"/>
        <end position="131"/>
    </location>
    <ligand>
        <name>pyridoxal 5'-phosphate</name>
        <dbReference type="ChEBI" id="CHEBI:597326"/>
    </ligand>
</feature>
<feature type="binding site" evidence="4">
    <location>
        <position position="260"/>
    </location>
    <ligand>
        <name>pyridoxal 5'-phosphate</name>
        <dbReference type="ChEBI" id="CHEBI:597326"/>
    </ligand>
</feature>
<keyword evidence="7" id="KW-0808">Transferase</keyword>
<evidence type="ECO:0000313" key="8">
    <source>
        <dbReference type="Proteomes" id="UP001500957"/>
    </source>
</evidence>
<gene>
    <name evidence="4" type="primary">kynU</name>
    <name evidence="7" type="ORF">GCM10009547_33340</name>
</gene>
<feature type="modified residue" description="N6-(pyridoxal phosphate)lysine" evidence="4">
    <location>
        <position position="231"/>
    </location>
</feature>
<dbReference type="Proteomes" id="UP001500957">
    <property type="component" value="Unassembled WGS sequence"/>
</dbReference>
<comment type="cofactor">
    <cofactor evidence="4 6">
        <name>pyridoxal 5'-phosphate</name>
        <dbReference type="ChEBI" id="CHEBI:597326"/>
    </cofactor>
</comment>
<feature type="binding site" evidence="4">
    <location>
        <position position="208"/>
    </location>
    <ligand>
        <name>pyridoxal 5'-phosphate</name>
        <dbReference type="ChEBI" id="CHEBI:597326"/>
    </ligand>
</feature>
<keyword evidence="8" id="KW-1185">Reference proteome</keyword>
<comment type="caution">
    <text evidence="4">Lacks conserved residue(s) required for the propagation of feature annotation.</text>
</comment>
<evidence type="ECO:0000256" key="5">
    <source>
        <dbReference type="NCBIfam" id="TIGR01814"/>
    </source>
</evidence>
<feature type="binding site" evidence="4">
    <location>
        <position position="286"/>
    </location>
    <ligand>
        <name>pyridoxal 5'-phosphate</name>
        <dbReference type="ChEBI" id="CHEBI:597326"/>
    </ligand>
</feature>
<dbReference type="RefSeq" id="WP_344606765.1">
    <property type="nucleotide sequence ID" value="NZ_BAAAHE010000027.1"/>
</dbReference>
<dbReference type="InterPro" id="IPR015421">
    <property type="entry name" value="PyrdxlP-dep_Trfase_major"/>
</dbReference>
<keyword evidence="7" id="KW-0032">Aminotransferase</keyword>
<proteinExistence type="inferred from homology"/>
<evidence type="ECO:0000256" key="3">
    <source>
        <dbReference type="ARBA" id="ARBA00022898"/>
    </source>
</evidence>
<evidence type="ECO:0000256" key="1">
    <source>
        <dbReference type="ARBA" id="ARBA00022642"/>
    </source>
</evidence>
<feature type="binding site" evidence="4">
    <location>
        <position position="205"/>
    </location>
    <ligand>
        <name>pyridoxal 5'-phosphate</name>
        <dbReference type="ChEBI" id="CHEBI:597326"/>
    </ligand>
</feature>
<organism evidence="7 8">
    <name type="scientific">Sporichthya brevicatena</name>
    <dbReference type="NCBI Taxonomy" id="171442"/>
    <lineage>
        <taxon>Bacteria</taxon>
        <taxon>Bacillati</taxon>
        <taxon>Actinomycetota</taxon>
        <taxon>Actinomycetes</taxon>
        <taxon>Sporichthyales</taxon>
        <taxon>Sporichthyaceae</taxon>
        <taxon>Sporichthya</taxon>
    </lineage>
</organism>
<evidence type="ECO:0000256" key="6">
    <source>
        <dbReference type="PIRNR" id="PIRNR038800"/>
    </source>
</evidence>
<dbReference type="HAMAP" id="MF_01970">
    <property type="entry name" value="Kynureninase"/>
    <property type="match status" value="1"/>
</dbReference>
<dbReference type="GO" id="GO:0008483">
    <property type="term" value="F:transaminase activity"/>
    <property type="evidence" value="ECO:0007669"/>
    <property type="project" value="UniProtKB-KW"/>
</dbReference>
<keyword evidence="3 4" id="KW-0663">Pyridoxal phosphate</keyword>
<dbReference type="InterPro" id="IPR015424">
    <property type="entry name" value="PyrdxlP-dep_Trfase"/>
</dbReference>
<name>A0ABP3S638_9ACTN</name>
<comment type="similarity">
    <text evidence="4 6">Belongs to the kynureninase family.</text>
</comment>
<comment type="pathway">
    <text evidence="4 6">Cofactor biosynthesis; NAD(+) biosynthesis; quinolinate from L-kynurenine: step 2/3.</text>
</comment>
<evidence type="ECO:0000256" key="4">
    <source>
        <dbReference type="HAMAP-Rule" id="MF_01970"/>
    </source>
</evidence>
<reference evidence="8" key="1">
    <citation type="journal article" date="2019" name="Int. J. Syst. Evol. Microbiol.">
        <title>The Global Catalogue of Microorganisms (GCM) 10K type strain sequencing project: providing services to taxonomists for standard genome sequencing and annotation.</title>
        <authorList>
            <consortium name="The Broad Institute Genomics Platform"/>
            <consortium name="The Broad Institute Genome Sequencing Center for Infectious Disease"/>
            <person name="Wu L."/>
            <person name="Ma J."/>
        </authorList>
    </citation>
    <scope>NUCLEOTIDE SEQUENCE [LARGE SCALE GENOMIC DNA]</scope>
    <source>
        <strain evidence="8">JCM 10671</strain>
    </source>
</reference>
<protein>
    <recommendedName>
        <fullName evidence="4 5">Kynureninase</fullName>
        <ecNumber evidence="4 5">3.7.1.3</ecNumber>
    </recommendedName>
    <alternativeName>
        <fullName evidence="4">L-kynurenine hydrolase</fullName>
    </alternativeName>
</protein>
<dbReference type="EMBL" id="BAAAHE010000027">
    <property type="protein sequence ID" value="GAA0627107.1"/>
    <property type="molecule type" value="Genomic_DNA"/>
</dbReference>
<feature type="binding site" evidence="4">
    <location>
        <position position="101"/>
    </location>
    <ligand>
        <name>pyridoxal 5'-phosphate</name>
        <dbReference type="ChEBI" id="CHEBI:597326"/>
    </ligand>
</feature>
<comment type="caution">
    <text evidence="7">The sequence shown here is derived from an EMBL/GenBank/DDBJ whole genome shotgun (WGS) entry which is preliminary data.</text>
</comment>
<comment type="function">
    <text evidence="4 6">Catalyzes the cleavage of L-kynurenine (L-Kyn) and L-3-hydroxykynurenine (L-3OHKyn) into anthranilic acid (AA) and 3-hydroxyanthranilic acid (3-OHAA), respectively.</text>
</comment>
<keyword evidence="1 4" id="KW-0662">Pyridine nucleotide biosynthesis</keyword>
<dbReference type="Gene3D" id="3.90.1150.10">
    <property type="entry name" value="Aspartate Aminotransferase, domain 1"/>
    <property type="match status" value="1"/>
</dbReference>
<dbReference type="PANTHER" id="PTHR14084">
    <property type="entry name" value="KYNURENINASE"/>
    <property type="match status" value="1"/>
</dbReference>
<accession>A0ABP3S638</accession>
<dbReference type="InterPro" id="IPR010111">
    <property type="entry name" value="Kynureninase"/>
</dbReference>
<comment type="subunit">
    <text evidence="4 6">Homodimer.</text>
</comment>
<dbReference type="InterPro" id="IPR015422">
    <property type="entry name" value="PyrdxlP-dep_Trfase_small"/>
</dbReference>
<dbReference type="EC" id="3.7.1.3" evidence="4 5"/>
<keyword evidence="2 4" id="KW-0378">Hydrolase</keyword>
<feature type="binding site" evidence="4">
    <location>
        <position position="100"/>
    </location>
    <ligand>
        <name>pyridoxal 5'-phosphate</name>
        <dbReference type="ChEBI" id="CHEBI:597326"/>
    </ligand>
</feature>
<feature type="binding site" evidence="4">
    <location>
        <position position="230"/>
    </location>
    <ligand>
        <name>pyridoxal 5'-phosphate</name>
        <dbReference type="ChEBI" id="CHEBI:597326"/>
    </ligand>
</feature>
<dbReference type="Pfam" id="PF22580">
    <property type="entry name" value="KYNU_C"/>
    <property type="match status" value="1"/>
</dbReference>
<evidence type="ECO:0000313" key="7">
    <source>
        <dbReference type="EMBL" id="GAA0627107.1"/>
    </source>
</evidence>
<comment type="catalytic activity">
    <reaction evidence="4 6">
        <text>L-kynurenine + H2O = anthranilate + L-alanine + H(+)</text>
        <dbReference type="Rhea" id="RHEA:16813"/>
        <dbReference type="ChEBI" id="CHEBI:15377"/>
        <dbReference type="ChEBI" id="CHEBI:15378"/>
        <dbReference type="ChEBI" id="CHEBI:16567"/>
        <dbReference type="ChEBI" id="CHEBI:57959"/>
        <dbReference type="ChEBI" id="CHEBI:57972"/>
        <dbReference type="EC" id="3.7.1.3"/>
    </reaction>
</comment>
<dbReference type="NCBIfam" id="TIGR01814">
    <property type="entry name" value="kynureninase"/>
    <property type="match status" value="1"/>
</dbReference>
<comment type="catalytic activity">
    <reaction evidence="6">
        <text>3-hydroxy-L-kynurenine + H2O = 3-hydroxyanthranilate + L-alanine + H(+)</text>
        <dbReference type="Rhea" id="RHEA:25143"/>
        <dbReference type="ChEBI" id="CHEBI:15377"/>
        <dbReference type="ChEBI" id="CHEBI:15378"/>
        <dbReference type="ChEBI" id="CHEBI:36559"/>
        <dbReference type="ChEBI" id="CHEBI:57972"/>
        <dbReference type="ChEBI" id="CHEBI:58125"/>
        <dbReference type="EC" id="3.7.1.3"/>
    </reaction>
</comment>
<dbReference type="PANTHER" id="PTHR14084:SF0">
    <property type="entry name" value="KYNURENINASE"/>
    <property type="match status" value="1"/>
</dbReference>
<evidence type="ECO:0000256" key="2">
    <source>
        <dbReference type="ARBA" id="ARBA00022801"/>
    </source>
</evidence>
<dbReference type="SUPFAM" id="SSF53383">
    <property type="entry name" value="PLP-dependent transferases"/>
    <property type="match status" value="1"/>
</dbReference>